<dbReference type="GO" id="GO:0016779">
    <property type="term" value="F:nucleotidyltransferase activity"/>
    <property type="evidence" value="ECO:0007669"/>
    <property type="project" value="UniProtKB-KW"/>
</dbReference>
<evidence type="ECO:0000259" key="4">
    <source>
        <dbReference type="PROSITE" id="PS51462"/>
    </source>
</evidence>
<keyword evidence="5" id="KW-0548">Nucleotidyltransferase</keyword>
<dbReference type="CDD" id="cd18873">
    <property type="entry name" value="NUDIX_NadM_like"/>
    <property type="match status" value="1"/>
</dbReference>
<keyword evidence="5" id="KW-0808">Transferase</keyword>
<reference evidence="5 6" key="1">
    <citation type="submission" date="2018-06" db="EMBL/GenBank/DDBJ databases">
        <authorList>
            <consortium name="Pathogen Informatics"/>
            <person name="Doyle S."/>
        </authorList>
    </citation>
    <scope>NUCLEOTIDE SEQUENCE [LARGE SCALE GENOMIC DNA]</scope>
    <source>
        <strain evidence="6">NCTC 10815</strain>
    </source>
</reference>
<evidence type="ECO:0000256" key="1">
    <source>
        <dbReference type="ARBA" id="ARBA00005582"/>
    </source>
</evidence>
<evidence type="ECO:0000313" key="5">
    <source>
        <dbReference type="EMBL" id="STY45339.1"/>
    </source>
</evidence>
<dbReference type="AlphaFoldDB" id="A0A378MG43"/>
<dbReference type="PRINTS" id="PR00502">
    <property type="entry name" value="NUDIXFAMILY"/>
</dbReference>
<proteinExistence type="inferred from homology"/>
<dbReference type="InterPro" id="IPR015797">
    <property type="entry name" value="NUDIX_hydrolase-like_dom_sf"/>
</dbReference>
<dbReference type="PROSITE" id="PS51462">
    <property type="entry name" value="NUDIX"/>
    <property type="match status" value="1"/>
</dbReference>
<organism evidence="5 6">
    <name type="scientific">Listeria grayi</name>
    <name type="common">Listeria murrayi</name>
    <dbReference type="NCBI Taxonomy" id="1641"/>
    <lineage>
        <taxon>Bacteria</taxon>
        <taxon>Bacillati</taxon>
        <taxon>Bacillota</taxon>
        <taxon>Bacilli</taxon>
        <taxon>Bacillales</taxon>
        <taxon>Listeriaceae</taxon>
        <taxon>Listeria</taxon>
    </lineage>
</organism>
<protein>
    <submittedName>
        <fullName evidence="5">Bifunctional NMN adenylyltransferase/Nudix hydrolase</fullName>
    </submittedName>
</protein>
<dbReference type="PROSITE" id="PS00893">
    <property type="entry name" value="NUDIX_BOX"/>
    <property type="match status" value="1"/>
</dbReference>
<evidence type="ECO:0000256" key="2">
    <source>
        <dbReference type="ARBA" id="ARBA00022801"/>
    </source>
</evidence>
<evidence type="ECO:0000313" key="6">
    <source>
        <dbReference type="Proteomes" id="UP000254879"/>
    </source>
</evidence>
<name>A0A378MG43_LISGR</name>
<dbReference type="GO" id="GO:0016787">
    <property type="term" value="F:hydrolase activity"/>
    <property type="evidence" value="ECO:0007669"/>
    <property type="project" value="UniProtKB-KW"/>
</dbReference>
<keyword evidence="2 3" id="KW-0378">Hydrolase</keyword>
<dbReference type="Gene3D" id="3.90.79.10">
    <property type="entry name" value="Nucleoside Triphosphate Pyrophosphohydrolase"/>
    <property type="match status" value="1"/>
</dbReference>
<dbReference type="PANTHER" id="PTHR43736">
    <property type="entry name" value="ADP-RIBOSE PYROPHOSPHATASE"/>
    <property type="match status" value="1"/>
</dbReference>
<dbReference type="RefSeq" id="WP_115346278.1">
    <property type="nucleotide sequence ID" value="NZ_UGPG01000001.1"/>
</dbReference>
<accession>A0A378MG43</accession>
<sequence length="243" mass="26829">MEENQNNYQASKYRTPDGYTSDIVITTIKAGKLQVLLIKRAAENAEGKANIEGGKWAIPGGFVEEQETAHDAAIRELEEETGLTDIPLTAFGTFDTPGRDPRGWMISQAFYAVAREEAIAAYQAADDAAEAELFPIEEALELPLAFDHIAILKQAYQAISDLFSLTTAIRDFLPDTFTAEQLYEGLSACTKPGVLPDKIAFIENVAFLPFIEAHDDHCHFVQDAEAGSIFIKSWRKKDGDTHN</sequence>
<dbReference type="SUPFAM" id="SSF55811">
    <property type="entry name" value="Nudix"/>
    <property type="match status" value="1"/>
</dbReference>
<evidence type="ECO:0000256" key="3">
    <source>
        <dbReference type="RuleBase" id="RU003476"/>
    </source>
</evidence>
<dbReference type="InterPro" id="IPR000086">
    <property type="entry name" value="NUDIX_hydrolase_dom"/>
</dbReference>
<feature type="domain" description="Nudix hydrolase" evidence="4">
    <location>
        <begin position="18"/>
        <end position="157"/>
    </location>
</feature>
<comment type="similarity">
    <text evidence="1 3">Belongs to the Nudix hydrolase family.</text>
</comment>
<dbReference type="EMBL" id="UGPG01000001">
    <property type="protein sequence ID" value="STY45339.1"/>
    <property type="molecule type" value="Genomic_DNA"/>
</dbReference>
<dbReference type="Proteomes" id="UP000254879">
    <property type="component" value="Unassembled WGS sequence"/>
</dbReference>
<dbReference type="Pfam" id="PF00293">
    <property type="entry name" value="NUDIX"/>
    <property type="match status" value="1"/>
</dbReference>
<dbReference type="InterPro" id="IPR020084">
    <property type="entry name" value="NUDIX_hydrolase_CS"/>
</dbReference>
<dbReference type="InterPro" id="IPR020476">
    <property type="entry name" value="Nudix_hydrolase"/>
</dbReference>
<dbReference type="PANTHER" id="PTHR43736:SF1">
    <property type="entry name" value="DIHYDRONEOPTERIN TRIPHOSPHATE DIPHOSPHATASE"/>
    <property type="match status" value="1"/>
</dbReference>
<gene>
    <name evidence="5" type="ORF">NCTC10815_02714</name>
</gene>